<accession>A0A098ECY4</accession>
<reference evidence="16" key="1">
    <citation type="submission" date="2014-09" db="EMBL/GenBank/DDBJ databases">
        <authorList>
            <person name="Probst J Alexander"/>
        </authorList>
    </citation>
    <scope>NUCLEOTIDE SEQUENCE</scope>
</reference>
<evidence type="ECO:0000256" key="12">
    <source>
        <dbReference type="ARBA" id="ARBA00023136"/>
    </source>
</evidence>
<evidence type="ECO:0000256" key="9">
    <source>
        <dbReference type="ARBA" id="ARBA00023004"/>
    </source>
</evidence>
<keyword evidence="4" id="KW-0410">Iron transport</keyword>
<dbReference type="InterPro" id="IPR041069">
    <property type="entry name" value="FeoB_Cyto"/>
</dbReference>
<evidence type="ECO:0000256" key="4">
    <source>
        <dbReference type="ARBA" id="ARBA00022496"/>
    </source>
</evidence>
<dbReference type="Gene3D" id="1.10.287.1770">
    <property type="match status" value="1"/>
</dbReference>
<dbReference type="PANTHER" id="PTHR43185:SF1">
    <property type="entry name" value="FE(2+) TRANSPORTER FEOB"/>
    <property type="match status" value="1"/>
</dbReference>
<dbReference type="PANTHER" id="PTHR43185">
    <property type="entry name" value="FERROUS IRON TRANSPORT PROTEIN B"/>
    <property type="match status" value="1"/>
</dbReference>
<feature type="transmembrane region" description="Helical" evidence="14">
    <location>
        <begin position="567"/>
        <end position="587"/>
    </location>
</feature>
<dbReference type="FunFam" id="3.40.50.300:FF:000426">
    <property type="entry name" value="Ferrous iron transport protein B"/>
    <property type="match status" value="1"/>
</dbReference>
<dbReference type="SUPFAM" id="SSF52540">
    <property type="entry name" value="P-loop containing nucleoside triphosphate hydrolases"/>
    <property type="match status" value="1"/>
</dbReference>
<name>A0A098ECY4_9ZZZZ</name>
<dbReference type="InterPro" id="IPR027417">
    <property type="entry name" value="P-loop_NTPase"/>
</dbReference>
<feature type="transmembrane region" description="Helical" evidence="14">
    <location>
        <begin position="682"/>
        <end position="704"/>
    </location>
</feature>
<organism evidence="16">
    <name type="scientific">groundwater metagenome</name>
    <dbReference type="NCBI Taxonomy" id="717931"/>
    <lineage>
        <taxon>unclassified sequences</taxon>
        <taxon>metagenomes</taxon>
        <taxon>ecological metagenomes</taxon>
    </lineage>
</organism>
<dbReference type="Pfam" id="PF02421">
    <property type="entry name" value="FeoB_N"/>
    <property type="match status" value="1"/>
</dbReference>
<sequence length="786" mass="86707">MAEKITVGLIGNPNCGKTTVFNVLTGARQHVGNWPGKTVEKKEGTFKHKGYDIEVVDLPGTYSLTAYSIEELIARNYVVDEKPDVVVDIIDSTNLERNLYLAVQLIETGANVILSFNMTDLAKNQGLKINTRQISEYLNVPIIKTAAREGVGIEELTDAIIETHKKEKEVKPRIITYGKEVEEHLEEFTEIIGKNIELPEKYNSGWIALKLIENDEEIIKLIKNLEINGVVLQEAKRIRKHLTDIFNEDPDTIIANARYGFIHGIVTETVEKKEKRESFVEQVKKTVTKPIYATSLATGTILGLMFLFAGGQITESFRIFLESSGAPEWLIWILADTLLVGLGAVVVYIPFVVLIFAIYAALESSRIIKRADTVSDHLDRITTNRLLGIPIFLFLMFVAFNLTFEIAAPLADVVDWFIADVISGAVEGILTSLNAPDWLLSLALNGVVAGVGSVLVFVPFIFMLFLIIAILEDSGYLARAAFVMDRVMHKIGLHGKSFIPLLLGFGCNVPAIMATRVLENKRDRILTILINPFMSCGARLPVYILFTAAFFTGTTTVLGFSVNTETVVLYSLYLLGISVAIIMGLVFKSTLFKGLSSPFVMELPPYRMPTLTGVMIHTWERGLLFIKKAGTVIFTMVVLIWFLAALPTGVVYGSEESYIGSIGKAISPIFAPLGFDNWQSSVSLFFGFLAKEVVVGAMGVLYAVDDVESPEGEGALIESLQNTFTPLSAYAFLVFVLLYVPCMVAVATIKREIGWKWAIFTVFYTTAVAYTVALIVYQGGLLIGLG</sequence>
<feature type="transmembrane region" description="Helical" evidence="14">
    <location>
        <begin position="540"/>
        <end position="561"/>
    </location>
</feature>
<evidence type="ECO:0000256" key="3">
    <source>
        <dbReference type="ARBA" id="ARBA00022475"/>
    </source>
</evidence>
<dbReference type="InterPro" id="IPR011640">
    <property type="entry name" value="Fe2_transport_prot_B_C"/>
</dbReference>
<dbReference type="Pfam" id="PF17910">
    <property type="entry name" value="FeoB_Cyto"/>
    <property type="match status" value="1"/>
</dbReference>
<evidence type="ECO:0000256" key="13">
    <source>
        <dbReference type="ARBA" id="ARBA00031200"/>
    </source>
</evidence>
<dbReference type="InterPro" id="IPR003373">
    <property type="entry name" value="Fe2_transport_prot-B"/>
</dbReference>
<evidence type="ECO:0000256" key="1">
    <source>
        <dbReference type="ARBA" id="ARBA00004429"/>
    </source>
</evidence>
<feature type="transmembrane region" description="Helical" evidence="14">
    <location>
        <begin position="724"/>
        <end position="746"/>
    </location>
</feature>
<evidence type="ECO:0000256" key="8">
    <source>
        <dbReference type="ARBA" id="ARBA00022989"/>
    </source>
</evidence>
<evidence type="ECO:0000256" key="10">
    <source>
        <dbReference type="ARBA" id="ARBA00023065"/>
    </source>
</evidence>
<dbReference type="Gene3D" id="3.40.50.300">
    <property type="entry name" value="P-loop containing nucleotide triphosphate hydrolases"/>
    <property type="match status" value="1"/>
</dbReference>
<dbReference type="InterPro" id="IPR011642">
    <property type="entry name" value="Gate_dom"/>
</dbReference>
<gene>
    <name evidence="16" type="ORF">MSIBF_A2850005</name>
</gene>
<feature type="transmembrane region" description="Helical" evidence="14">
    <location>
        <begin position="383"/>
        <end position="404"/>
    </location>
</feature>
<dbReference type="AlphaFoldDB" id="A0A098ECY4"/>
<dbReference type="InterPro" id="IPR030389">
    <property type="entry name" value="G_FEOB_dom"/>
</dbReference>
<keyword evidence="11" id="KW-0342">GTP-binding</keyword>
<dbReference type="InterPro" id="IPR050860">
    <property type="entry name" value="FeoB_GTPase"/>
</dbReference>
<dbReference type="InterPro" id="IPR006073">
    <property type="entry name" value="GTP-bd"/>
</dbReference>
<dbReference type="EMBL" id="CCXY01000207">
    <property type="protein sequence ID" value="CEG12880.1"/>
    <property type="molecule type" value="Genomic_DNA"/>
</dbReference>
<dbReference type="PRINTS" id="PR00326">
    <property type="entry name" value="GTP1OBG"/>
</dbReference>
<keyword evidence="12 14" id="KW-0472">Membrane</keyword>
<keyword evidence="8 14" id="KW-1133">Transmembrane helix</keyword>
<keyword evidence="9" id="KW-0408">Iron</keyword>
<dbReference type="NCBIfam" id="TIGR00437">
    <property type="entry name" value="feoB"/>
    <property type="match status" value="1"/>
</dbReference>
<dbReference type="InterPro" id="IPR005225">
    <property type="entry name" value="Small_GTP-bd"/>
</dbReference>
<dbReference type="GO" id="GO:0015093">
    <property type="term" value="F:ferrous iron transmembrane transporter activity"/>
    <property type="evidence" value="ECO:0007669"/>
    <property type="project" value="InterPro"/>
</dbReference>
<dbReference type="CDD" id="cd01879">
    <property type="entry name" value="FeoB"/>
    <property type="match status" value="1"/>
</dbReference>
<comment type="subcellular location">
    <subcellularLocation>
        <location evidence="1">Cell inner membrane</location>
        <topology evidence="1">Multi-pass membrane protein</topology>
    </subcellularLocation>
</comment>
<feature type="transmembrane region" description="Helical" evidence="14">
    <location>
        <begin position="498"/>
        <end position="519"/>
    </location>
</feature>
<keyword evidence="3" id="KW-1003">Cell membrane</keyword>
<feature type="transmembrane region" description="Helical" evidence="14">
    <location>
        <begin position="631"/>
        <end position="652"/>
    </location>
</feature>
<keyword evidence="5" id="KW-0997">Cell inner membrane</keyword>
<dbReference type="Pfam" id="PF07670">
    <property type="entry name" value="Gate"/>
    <property type="match status" value="2"/>
</dbReference>
<feature type="transmembrane region" description="Helical" evidence="14">
    <location>
        <begin position="758"/>
        <end position="777"/>
    </location>
</feature>
<proteinExistence type="predicted"/>
<feature type="transmembrane region" description="Helical" evidence="14">
    <location>
        <begin position="329"/>
        <end position="362"/>
    </location>
</feature>
<dbReference type="GO" id="GO:0005886">
    <property type="term" value="C:plasma membrane"/>
    <property type="evidence" value="ECO:0007669"/>
    <property type="project" value="UniProtKB-SubCell"/>
</dbReference>
<dbReference type="GO" id="GO:0005525">
    <property type="term" value="F:GTP binding"/>
    <property type="evidence" value="ECO:0007669"/>
    <property type="project" value="UniProtKB-KW"/>
</dbReference>
<dbReference type="NCBIfam" id="TIGR00231">
    <property type="entry name" value="small_GTP"/>
    <property type="match status" value="1"/>
</dbReference>
<protein>
    <recommendedName>
        <fullName evidence="13">Ferrous iron transport protein B</fullName>
    </recommendedName>
</protein>
<evidence type="ECO:0000256" key="14">
    <source>
        <dbReference type="SAM" id="Phobius"/>
    </source>
</evidence>
<dbReference type="Pfam" id="PF07664">
    <property type="entry name" value="FeoB_C"/>
    <property type="match status" value="1"/>
</dbReference>
<evidence type="ECO:0000256" key="11">
    <source>
        <dbReference type="ARBA" id="ARBA00023134"/>
    </source>
</evidence>
<feature type="domain" description="FeoB-type G" evidence="15">
    <location>
        <begin position="4"/>
        <end position="166"/>
    </location>
</feature>
<evidence type="ECO:0000313" key="16">
    <source>
        <dbReference type="EMBL" id="CEG12880.1"/>
    </source>
</evidence>
<evidence type="ECO:0000256" key="5">
    <source>
        <dbReference type="ARBA" id="ARBA00022519"/>
    </source>
</evidence>
<feature type="transmembrane region" description="Helical" evidence="14">
    <location>
        <begin position="447"/>
        <end position="471"/>
    </location>
</feature>
<keyword evidence="10" id="KW-0406">Ion transport</keyword>
<feature type="transmembrane region" description="Helical" evidence="14">
    <location>
        <begin position="291"/>
        <end position="309"/>
    </location>
</feature>
<evidence type="ECO:0000259" key="15">
    <source>
        <dbReference type="PROSITE" id="PS51711"/>
    </source>
</evidence>
<evidence type="ECO:0000256" key="7">
    <source>
        <dbReference type="ARBA" id="ARBA00022741"/>
    </source>
</evidence>
<dbReference type="PROSITE" id="PS51711">
    <property type="entry name" value="G_FEOB"/>
    <property type="match status" value="1"/>
</dbReference>
<keyword evidence="6 14" id="KW-0812">Transmembrane</keyword>
<evidence type="ECO:0000256" key="6">
    <source>
        <dbReference type="ARBA" id="ARBA00022692"/>
    </source>
</evidence>
<evidence type="ECO:0000256" key="2">
    <source>
        <dbReference type="ARBA" id="ARBA00022448"/>
    </source>
</evidence>
<keyword evidence="7" id="KW-0547">Nucleotide-binding</keyword>
<keyword evidence="2" id="KW-0813">Transport</keyword>